<keyword evidence="1" id="KW-0472">Membrane</keyword>
<evidence type="ECO:0000313" key="3">
    <source>
        <dbReference type="Proteomes" id="UP001147746"/>
    </source>
</evidence>
<sequence>MSSNTEPLSDYPPYTPMSSLGRELGITFAFIGACLITIAIYSVFWRAQQRRNADEDLARRRVFHSRLAPDDLPLGTTASVTTGNSDRGRVREKMLNGLLLPEERLKGSRGPAGMAELL</sequence>
<feature type="transmembrane region" description="Helical" evidence="1">
    <location>
        <begin position="24"/>
        <end position="44"/>
    </location>
</feature>
<keyword evidence="1" id="KW-0812">Transmembrane</keyword>
<proteinExistence type="predicted"/>
<dbReference type="AlphaFoldDB" id="A0A9W9U5T4"/>
<evidence type="ECO:0000256" key="1">
    <source>
        <dbReference type="SAM" id="Phobius"/>
    </source>
</evidence>
<keyword evidence="3" id="KW-1185">Reference proteome</keyword>
<comment type="caution">
    <text evidence="2">The sequence shown here is derived from an EMBL/GenBank/DDBJ whole genome shotgun (WGS) entry which is preliminary data.</text>
</comment>
<dbReference type="EMBL" id="JAPZBO010000003">
    <property type="protein sequence ID" value="KAJ5321206.1"/>
    <property type="molecule type" value="Genomic_DNA"/>
</dbReference>
<keyword evidence="1" id="KW-1133">Transmembrane helix</keyword>
<reference evidence="2" key="2">
    <citation type="journal article" date="2023" name="IMA Fungus">
        <title>Comparative genomic study of the Penicillium genus elucidates a diverse pangenome and 15 lateral gene transfer events.</title>
        <authorList>
            <person name="Petersen C."/>
            <person name="Sorensen T."/>
            <person name="Nielsen M.R."/>
            <person name="Sondergaard T.E."/>
            <person name="Sorensen J.L."/>
            <person name="Fitzpatrick D.A."/>
            <person name="Frisvad J.C."/>
            <person name="Nielsen K.L."/>
        </authorList>
    </citation>
    <scope>NUCLEOTIDE SEQUENCE</scope>
    <source>
        <strain evidence="2">IBT 21472</strain>
    </source>
</reference>
<reference evidence="2" key="1">
    <citation type="submission" date="2022-12" db="EMBL/GenBank/DDBJ databases">
        <authorList>
            <person name="Petersen C."/>
        </authorList>
    </citation>
    <scope>NUCLEOTIDE SEQUENCE</scope>
    <source>
        <strain evidence="2">IBT 21472</strain>
    </source>
</reference>
<organism evidence="2 3">
    <name type="scientific">Penicillium atrosanguineum</name>
    <dbReference type="NCBI Taxonomy" id="1132637"/>
    <lineage>
        <taxon>Eukaryota</taxon>
        <taxon>Fungi</taxon>
        <taxon>Dikarya</taxon>
        <taxon>Ascomycota</taxon>
        <taxon>Pezizomycotina</taxon>
        <taxon>Eurotiomycetes</taxon>
        <taxon>Eurotiomycetidae</taxon>
        <taxon>Eurotiales</taxon>
        <taxon>Aspergillaceae</taxon>
        <taxon>Penicillium</taxon>
    </lineage>
</organism>
<name>A0A9W9U5T4_9EURO</name>
<protein>
    <submittedName>
        <fullName evidence="2">Uncharacterized protein</fullName>
    </submittedName>
</protein>
<accession>A0A9W9U5T4</accession>
<gene>
    <name evidence="2" type="ORF">N7476_004208</name>
</gene>
<dbReference type="Proteomes" id="UP001147746">
    <property type="component" value="Unassembled WGS sequence"/>
</dbReference>
<evidence type="ECO:0000313" key="2">
    <source>
        <dbReference type="EMBL" id="KAJ5321206.1"/>
    </source>
</evidence>